<comment type="function">
    <text evidence="5">RNA-free RNase P that catalyzes the removal of the 5'-leader sequence from pre-tRNA to produce the mature 5'-terminus.</text>
</comment>
<comment type="similarity">
    <text evidence="5">Belongs to the HARP family.</text>
</comment>
<dbReference type="RefSeq" id="WP_005003303.1">
    <property type="nucleotide sequence ID" value="NZ_CH672427.1"/>
</dbReference>
<keyword evidence="7" id="KW-1185">Reference proteome</keyword>
<dbReference type="eggNOG" id="COG1458">
    <property type="taxonomic scope" value="Bacteria"/>
</dbReference>
<evidence type="ECO:0000313" key="6">
    <source>
        <dbReference type="EMBL" id="EAR20235.1"/>
    </source>
</evidence>
<protein>
    <recommendedName>
        <fullName evidence="5">RNA-free ribonuclease P</fullName>
        <shortName evidence="5">RNA-free RNase P</shortName>
        <ecNumber evidence="5">3.1.26.5</ecNumber>
    </recommendedName>
    <alternativeName>
        <fullName evidence="5">Protein-only RNase P</fullName>
    </alternativeName>
</protein>
<comment type="caution">
    <text evidence="6">The sequence shown here is derived from an EMBL/GenBank/DDBJ whole genome shotgun (WGS) entry which is preliminary data.</text>
</comment>
<keyword evidence="2 5" id="KW-0540">Nuclease</keyword>
<accession>A4BVL7</accession>
<sequence length="201" mass="22573">MSEKPCERVVLDTSVFTNPSVAAVFGDNATSALAQFVILARQVSPRMEFYMPPSVLGELHHFTDAEHLPGDLELVIKLRAPRRHDISVPGMFLYELIEDIRQRIDRGLRVAEKAVREVQPTSVDRTIRWLRDRYRDALRTGLLDSSEDLDVILLAVELDGAVASADRGLLQWAEKGGLRLIPPQRLRSILEHLIENGTAGE</sequence>
<keyword evidence="3 5" id="KW-0255">Endonuclease</keyword>
<dbReference type="AlphaFoldDB" id="A4BVL7"/>
<evidence type="ECO:0000313" key="7">
    <source>
        <dbReference type="Proteomes" id="UP000003374"/>
    </source>
</evidence>
<dbReference type="HAMAP" id="MF_01078">
    <property type="entry name" value="RNA_free_RNase_P"/>
    <property type="match status" value="1"/>
</dbReference>
<dbReference type="HOGENOM" id="CLU_109672_0_0_6"/>
<keyword evidence="1 5" id="KW-0819">tRNA processing</keyword>
<dbReference type="GO" id="GO:0001682">
    <property type="term" value="P:tRNA 5'-leader removal"/>
    <property type="evidence" value="ECO:0007669"/>
    <property type="project" value="UniProtKB-UniRule"/>
</dbReference>
<dbReference type="NCBIfam" id="TIGR03875">
    <property type="entry name" value="RNA_lig_partner"/>
    <property type="match status" value="1"/>
</dbReference>
<dbReference type="Pfam" id="PF08745">
    <property type="entry name" value="PIN_5"/>
    <property type="match status" value="1"/>
</dbReference>
<organism evidence="6 7">
    <name type="scientific">Nitrococcus mobilis Nb-231</name>
    <dbReference type="NCBI Taxonomy" id="314278"/>
    <lineage>
        <taxon>Bacteria</taxon>
        <taxon>Pseudomonadati</taxon>
        <taxon>Pseudomonadota</taxon>
        <taxon>Gammaproteobacteria</taxon>
        <taxon>Chromatiales</taxon>
        <taxon>Ectothiorhodospiraceae</taxon>
        <taxon>Nitrococcus</taxon>
    </lineage>
</organism>
<keyword evidence="4 5" id="KW-0378">Hydrolase</keyword>
<dbReference type="STRING" id="314278.NB231_13036"/>
<dbReference type="EC" id="3.1.26.5" evidence="5"/>
<name>A4BVL7_9GAMM</name>
<comment type="catalytic activity">
    <reaction evidence="5">
        <text>Endonucleolytic cleavage of RNA, removing 5'-extranucleotides from tRNA precursor.</text>
        <dbReference type="EC" id="3.1.26.5"/>
    </reaction>
</comment>
<dbReference type="CDD" id="cd18691">
    <property type="entry name" value="PIN_VapC-like"/>
    <property type="match status" value="1"/>
</dbReference>
<evidence type="ECO:0000256" key="5">
    <source>
        <dbReference type="HAMAP-Rule" id="MF_01078"/>
    </source>
</evidence>
<proteinExistence type="inferred from homology"/>
<evidence type="ECO:0000256" key="3">
    <source>
        <dbReference type="ARBA" id="ARBA00022759"/>
    </source>
</evidence>
<dbReference type="InterPro" id="IPR014856">
    <property type="entry name" value="RNA_free_RNase_P"/>
</dbReference>
<gene>
    <name evidence="6" type="ORF">NB231_13036</name>
</gene>
<dbReference type="GO" id="GO:0004526">
    <property type="term" value="F:ribonuclease P activity"/>
    <property type="evidence" value="ECO:0007669"/>
    <property type="project" value="UniProtKB-UniRule"/>
</dbReference>
<dbReference type="PANTHER" id="PTHR41173">
    <property type="entry name" value="UPF0278 PROTEIN TK1425"/>
    <property type="match status" value="1"/>
</dbReference>
<dbReference type="OrthoDB" id="263154at2"/>
<dbReference type="EMBL" id="AAOF01000028">
    <property type="protein sequence ID" value="EAR20235.1"/>
    <property type="molecule type" value="Genomic_DNA"/>
</dbReference>
<reference evidence="6 7" key="1">
    <citation type="submission" date="2006-02" db="EMBL/GenBank/DDBJ databases">
        <authorList>
            <person name="Waterbury J."/>
            <person name="Ferriera S."/>
            <person name="Johnson J."/>
            <person name="Kravitz S."/>
            <person name="Halpern A."/>
            <person name="Remington K."/>
            <person name="Beeson K."/>
            <person name="Tran B."/>
            <person name="Rogers Y.-H."/>
            <person name="Friedman R."/>
            <person name="Venter J.C."/>
        </authorList>
    </citation>
    <scope>NUCLEOTIDE SEQUENCE [LARGE SCALE GENOMIC DNA]</scope>
    <source>
        <strain evidence="6 7">Nb-231</strain>
    </source>
</reference>
<evidence type="ECO:0000256" key="2">
    <source>
        <dbReference type="ARBA" id="ARBA00022722"/>
    </source>
</evidence>
<evidence type="ECO:0000256" key="1">
    <source>
        <dbReference type="ARBA" id="ARBA00022694"/>
    </source>
</evidence>
<dbReference type="Proteomes" id="UP000003374">
    <property type="component" value="Unassembled WGS sequence"/>
</dbReference>
<evidence type="ECO:0000256" key="4">
    <source>
        <dbReference type="ARBA" id="ARBA00022801"/>
    </source>
</evidence>
<dbReference type="PANTHER" id="PTHR41173:SF1">
    <property type="entry name" value="RNA-FREE RIBONUCLEASE P"/>
    <property type="match status" value="1"/>
</dbReference>